<dbReference type="Pfam" id="PF09339">
    <property type="entry name" value="HTH_IclR"/>
    <property type="match status" value="1"/>
</dbReference>
<gene>
    <name evidence="2" type="ordered locus">Halxa_0221</name>
</gene>
<dbReference type="CDD" id="cd00090">
    <property type="entry name" value="HTH_ARSR"/>
    <property type="match status" value="1"/>
</dbReference>
<evidence type="ECO:0000313" key="3">
    <source>
        <dbReference type="Proteomes" id="UP000006794"/>
    </source>
</evidence>
<sequence length="91" mass="9818">MGPIGIFGRLTQDMTVTDRPRDDHGRLTGNAYSDADFLEAIADQDMPTTGDVARAVGCARTTAYGRLKRLEESGTVESRDVGSALVWTVVD</sequence>
<dbReference type="KEGG" id="hxa:Halxa_0221"/>
<proteinExistence type="predicted"/>
<accession>F8DEM4</accession>
<dbReference type="Proteomes" id="UP000006794">
    <property type="component" value="Plasmid pHALXA03"/>
</dbReference>
<dbReference type="InterPro" id="IPR036388">
    <property type="entry name" value="WH-like_DNA-bd_sf"/>
</dbReference>
<name>F8DEM4_HALXS</name>
<dbReference type="InterPro" id="IPR005471">
    <property type="entry name" value="Tscrpt_reg_IclR_N"/>
</dbReference>
<feature type="domain" description="HTH iclR-type" evidence="1">
    <location>
        <begin position="36"/>
        <end position="78"/>
    </location>
</feature>
<geneLocation type="plasmid" evidence="2 3">
    <name>pHALXA03</name>
</geneLocation>
<dbReference type="AlphaFoldDB" id="F8DEM4"/>
<dbReference type="EMBL" id="CP002842">
    <property type="protein sequence ID" value="AEH39461.1"/>
    <property type="molecule type" value="Genomic_DNA"/>
</dbReference>
<reference evidence="3" key="1">
    <citation type="journal article" date="2012" name="Stand. Genomic Sci.">
        <title>Complete genome sequence of Halopiger xanaduensis type strain (SH-6(T)).</title>
        <authorList>
            <person name="Anderson I."/>
            <person name="Tindall B.J."/>
            <person name="Rohde M."/>
            <person name="Lucas S."/>
            <person name="Han J."/>
            <person name="Lapidus A."/>
            <person name="Cheng J.F."/>
            <person name="Goodwin L."/>
            <person name="Pitluck S."/>
            <person name="Peters L."/>
            <person name="Pati A."/>
            <person name="Mikhailova N."/>
            <person name="Pagani I."/>
            <person name="Teshima H."/>
            <person name="Han C."/>
            <person name="Tapia R."/>
            <person name="Land M."/>
            <person name="Woyke T."/>
            <person name="Klenk H.P."/>
            <person name="Kyrpides N."/>
            <person name="Ivanova N."/>
        </authorList>
    </citation>
    <scope>NUCLEOTIDE SEQUENCE [LARGE SCALE GENOMIC DNA]</scope>
    <source>
        <strain evidence="3">DSM 18323 / JCM 14033 / SH-6</strain>
        <plasmid evidence="3">Plasmid pHALXA03</plasmid>
    </source>
</reference>
<evidence type="ECO:0000259" key="1">
    <source>
        <dbReference type="Pfam" id="PF09339"/>
    </source>
</evidence>
<dbReference type="InterPro" id="IPR036390">
    <property type="entry name" value="WH_DNA-bd_sf"/>
</dbReference>
<dbReference type="SUPFAM" id="SSF46785">
    <property type="entry name" value="Winged helix' DNA-binding domain"/>
    <property type="match status" value="1"/>
</dbReference>
<dbReference type="Gene3D" id="1.10.10.10">
    <property type="entry name" value="Winged helix-like DNA-binding domain superfamily/Winged helix DNA-binding domain"/>
    <property type="match status" value="1"/>
</dbReference>
<protein>
    <recommendedName>
        <fullName evidence="1">HTH iclR-type domain-containing protein</fullName>
    </recommendedName>
</protein>
<evidence type="ECO:0000313" key="2">
    <source>
        <dbReference type="EMBL" id="AEH39461.1"/>
    </source>
</evidence>
<dbReference type="HOGENOM" id="CLU_172270_0_0_2"/>
<keyword evidence="2" id="KW-0614">Plasmid</keyword>
<keyword evidence="3" id="KW-1185">Reference proteome</keyword>
<dbReference type="GO" id="GO:0006355">
    <property type="term" value="P:regulation of DNA-templated transcription"/>
    <property type="evidence" value="ECO:0007669"/>
    <property type="project" value="InterPro"/>
</dbReference>
<dbReference type="InterPro" id="IPR011991">
    <property type="entry name" value="ArsR-like_HTH"/>
</dbReference>
<organism evidence="2 3">
    <name type="scientific">Halopiger xanaduensis (strain DSM 18323 / JCM 14033 / SH-6)</name>
    <dbReference type="NCBI Taxonomy" id="797210"/>
    <lineage>
        <taxon>Archaea</taxon>
        <taxon>Methanobacteriati</taxon>
        <taxon>Methanobacteriota</taxon>
        <taxon>Stenosarchaea group</taxon>
        <taxon>Halobacteria</taxon>
        <taxon>Halobacteriales</taxon>
        <taxon>Natrialbaceae</taxon>
        <taxon>Halopiger</taxon>
    </lineage>
</organism>
<dbReference type="GO" id="GO:0003677">
    <property type="term" value="F:DNA binding"/>
    <property type="evidence" value="ECO:0007669"/>
    <property type="project" value="InterPro"/>
</dbReference>